<keyword evidence="2" id="KW-0472">Membrane</keyword>
<comment type="caution">
    <text evidence="3">The sequence shown here is derived from an EMBL/GenBank/DDBJ whole genome shotgun (WGS) entry which is preliminary data.</text>
</comment>
<organism evidence="3 4">
    <name type="scientific">Desmophyllum pertusum</name>
    <dbReference type="NCBI Taxonomy" id="174260"/>
    <lineage>
        <taxon>Eukaryota</taxon>
        <taxon>Metazoa</taxon>
        <taxon>Cnidaria</taxon>
        <taxon>Anthozoa</taxon>
        <taxon>Hexacorallia</taxon>
        <taxon>Scleractinia</taxon>
        <taxon>Caryophylliina</taxon>
        <taxon>Caryophylliidae</taxon>
        <taxon>Desmophyllum</taxon>
    </lineage>
</organism>
<dbReference type="Proteomes" id="UP001163046">
    <property type="component" value="Unassembled WGS sequence"/>
</dbReference>
<reference evidence="3" key="1">
    <citation type="submission" date="2023-01" db="EMBL/GenBank/DDBJ databases">
        <title>Genome assembly of the deep-sea coral Lophelia pertusa.</title>
        <authorList>
            <person name="Herrera S."/>
            <person name="Cordes E."/>
        </authorList>
    </citation>
    <scope>NUCLEOTIDE SEQUENCE</scope>
    <source>
        <strain evidence="3">USNM1676648</strain>
        <tissue evidence="3">Polyp</tissue>
    </source>
</reference>
<feature type="non-terminal residue" evidence="3">
    <location>
        <position position="1"/>
    </location>
</feature>
<sequence length="98" mass="10690">FHFIQQMSSANVIASAPPSEVESETQSLYPQLPSQPDNFRLAKINEAAATLQQEVTQHRKVGKKYQKVKTILHYTAVGAGTLSGALSAAALPWLQRQA</sequence>
<feature type="region of interest" description="Disordered" evidence="1">
    <location>
        <begin position="14"/>
        <end position="34"/>
    </location>
</feature>
<evidence type="ECO:0000313" key="3">
    <source>
        <dbReference type="EMBL" id="KAJ7388232.1"/>
    </source>
</evidence>
<proteinExistence type="predicted"/>
<evidence type="ECO:0000256" key="1">
    <source>
        <dbReference type="SAM" id="MobiDB-lite"/>
    </source>
</evidence>
<feature type="compositionally biased region" description="Polar residues" evidence="1">
    <location>
        <begin position="24"/>
        <end position="34"/>
    </location>
</feature>
<evidence type="ECO:0000256" key="2">
    <source>
        <dbReference type="SAM" id="Phobius"/>
    </source>
</evidence>
<dbReference type="AlphaFoldDB" id="A0A9W9ZV15"/>
<keyword evidence="2" id="KW-0812">Transmembrane</keyword>
<accession>A0A9W9ZV15</accession>
<gene>
    <name evidence="3" type="ORF">OS493_039079</name>
</gene>
<keyword evidence="4" id="KW-1185">Reference proteome</keyword>
<protein>
    <submittedName>
        <fullName evidence="3">Uncharacterized protein</fullName>
    </submittedName>
</protein>
<feature type="transmembrane region" description="Helical" evidence="2">
    <location>
        <begin position="71"/>
        <end position="94"/>
    </location>
</feature>
<keyword evidence="2" id="KW-1133">Transmembrane helix</keyword>
<name>A0A9W9ZV15_9CNID</name>
<dbReference type="EMBL" id="MU825546">
    <property type="protein sequence ID" value="KAJ7388232.1"/>
    <property type="molecule type" value="Genomic_DNA"/>
</dbReference>
<evidence type="ECO:0000313" key="4">
    <source>
        <dbReference type="Proteomes" id="UP001163046"/>
    </source>
</evidence>